<dbReference type="EMBL" id="CP132942">
    <property type="protein sequence ID" value="XCB33628.1"/>
    <property type="molecule type" value="Genomic_DNA"/>
</dbReference>
<protein>
    <submittedName>
        <fullName evidence="3">TniB family NTP-binding protein</fullName>
    </submittedName>
</protein>
<dbReference type="RefSeq" id="WP_353064466.1">
    <property type="nucleotide sequence ID" value="NZ_CP132942.1"/>
</dbReference>
<reference evidence="3" key="2">
    <citation type="journal article" date="2024" name="Environ. Microbiol.">
        <title>Genome analysis and description of Tunturibacter gen. nov. expands the diversity of Terriglobia in tundra soils.</title>
        <authorList>
            <person name="Messyasz A."/>
            <person name="Mannisto M.K."/>
            <person name="Kerkhof L.J."/>
            <person name="Haggblom M.M."/>
        </authorList>
    </citation>
    <scope>NUCLEOTIDE SEQUENCE</scope>
    <source>
        <strain evidence="3">X5P6</strain>
    </source>
</reference>
<dbReference type="GO" id="GO:0015074">
    <property type="term" value="P:DNA integration"/>
    <property type="evidence" value="ECO:0007669"/>
    <property type="project" value="InterPro"/>
</dbReference>
<evidence type="ECO:0000259" key="2">
    <source>
        <dbReference type="PROSITE" id="PS50994"/>
    </source>
</evidence>
<dbReference type="Pfam" id="PF05621">
    <property type="entry name" value="TniB"/>
    <property type="match status" value="1"/>
</dbReference>
<dbReference type="InterPro" id="IPR012337">
    <property type="entry name" value="RNaseH-like_sf"/>
</dbReference>
<feature type="region of interest" description="Disordered" evidence="1">
    <location>
        <begin position="590"/>
        <end position="626"/>
    </location>
</feature>
<dbReference type="PROSITE" id="PS50994">
    <property type="entry name" value="INTEGRASE"/>
    <property type="match status" value="1"/>
</dbReference>
<dbReference type="InterPro" id="IPR027417">
    <property type="entry name" value="P-loop_NTPase"/>
</dbReference>
<sequence length="912" mass="104950">MTHPIHSLALRRGELALYKGQPVEIEAVFGFDIVQVRDLVTGGRLEVEISHLSRRDTEVDSTTDQTGFKPTDEWREIAEFRLEVIKPLLNSRNRTRADVEARASEFNYRPNALYKWIAAYEGDGTLSSLGRKQRSDARKTTFDARTEDLISSAFKELKPKDKQFTEIYQTIKDKIAAANAQEKANNKDSCCDGSVPGNFKPMEIPSAGTVRNRFLAIPRRQKYSRLHGARSAEHMFDPILGSFPGANCPLDVVQIDHTLLDIMLVDEKHRKPIKRPWLTLTFDVCSRMVTGIYSSIDPPGAMSTGLCIAHSILPKEEWLSGFGSDAQWPVWGKMTALHGDNAFRMKMLKVACKDHKIDLIWRPVKNPKFGGHIERWCGTLAQAVHSLPGTTFSNPKERGTYDSEAKAIFPPTEFNQWLIERIAAYHAEEHSQLGMSPLDRYRLGIFDGTDKHPAVGLQPRIQDPRDRTRLQLDFMPFEERTVQRYGIEIDKIFYYHDVLRRWINAPDPDSPKLKRLFRFRRFYAHLNSVWFYDPDLDDYFEIPTRDSTFPDMSIWDLKQIRCEARATKLPNSQIDEEYLKQRYLRMREQEEASAKKTKAARSKSERHRMWDASPKPQVAPAVQDESDFDSDTIEPYVRVRGFSEMPETATKLRELHEMASEALYWDNSARIRRVWDLKTQWIPYTRAKFLIRKAKELLNRPKAPRLPCLLVYADPNSGKTALLRRYGELHPIDPNLGGDAIRAPVIGIEIRSPDEGALYDSILKAIQAPFKIQDRVQKKRNQILTILENIGTRQLLLDELNTAISGPLLKQRNFLGALKNLLNELQMTVFATGTPDARIALALDQQLESRFEMEELRRWTYGEEFRELLESFECRLPLREPSELQAPIYAKRIHELTEGYIGKSLSFSCALP</sequence>
<dbReference type="GO" id="GO:0003676">
    <property type="term" value="F:nucleic acid binding"/>
    <property type="evidence" value="ECO:0007669"/>
    <property type="project" value="InterPro"/>
</dbReference>
<dbReference type="InterPro" id="IPR036397">
    <property type="entry name" value="RNaseH_sf"/>
</dbReference>
<reference evidence="3" key="1">
    <citation type="submission" date="2023-08" db="EMBL/GenBank/DDBJ databases">
        <authorList>
            <person name="Messyasz A."/>
            <person name="Mannisto M.K."/>
            <person name="Kerkhof L.J."/>
            <person name="Haggblom M."/>
        </authorList>
    </citation>
    <scope>NUCLEOTIDE SEQUENCE</scope>
    <source>
        <strain evidence="3">X5P6</strain>
    </source>
</reference>
<dbReference type="SUPFAM" id="SSF52540">
    <property type="entry name" value="P-loop containing nucleoside triphosphate hydrolases"/>
    <property type="match status" value="1"/>
</dbReference>
<evidence type="ECO:0000256" key="1">
    <source>
        <dbReference type="SAM" id="MobiDB-lite"/>
    </source>
</evidence>
<dbReference type="InterPro" id="IPR008868">
    <property type="entry name" value="TniB"/>
</dbReference>
<name>A0AAU7ZRV0_9BACT</name>
<dbReference type="Pfam" id="PF09299">
    <property type="entry name" value="Mu-transpos_C"/>
    <property type="match status" value="1"/>
</dbReference>
<dbReference type="Gene3D" id="3.40.50.300">
    <property type="entry name" value="P-loop containing nucleotide triphosphate hydrolases"/>
    <property type="match status" value="1"/>
</dbReference>
<dbReference type="Gene3D" id="3.30.420.10">
    <property type="entry name" value="Ribonuclease H-like superfamily/Ribonuclease H"/>
    <property type="match status" value="1"/>
</dbReference>
<feature type="compositionally biased region" description="Basic residues" evidence="1">
    <location>
        <begin position="595"/>
        <end position="606"/>
    </location>
</feature>
<dbReference type="AlphaFoldDB" id="A0AAU7ZRV0"/>
<dbReference type="InterPro" id="IPR001584">
    <property type="entry name" value="Integrase_cat-core"/>
</dbReference>
<proteinExistence type="predicted"/>
<dbReference type="SUPFAM" id="SSF53098">
    <property type="entry name" value="Ribonuclease H-like"/>
    <property type="match status" value="1"/>
</dbReference>
<dbReference type="KEGG" id="tpsc:RBB77_01725"/>
<feature type="domain" description="Integrase catalytic" evidence="2">
    <location>
        <begin position="240"/>
        <end position="445"/>
    </location>
</feature>
<organism evidence="3">
    <name type="scientific">Tunturiibacter psychrotolerans</name>
    <dbReference type="NCBI Taxonomy" id="3069686"/>
    <lineage>
        <taxon>Bacteria</taxon>
        <taxon>Pseudomonadati</taxon>
        <taxon>Acidobacteriota</taxon>
        <taxon>Terriglobia</taxon>
        <taxon>Terriglobales</taxon>
        <taxon>Acidobacteriaceae</taxon>
        <taxon>Tunturiibacter</taxon>
    </lineage>
</organism>
<dbReference type="InterPro" id="IPR015378">
    <property type="entry name" value="Transposase-like_Mu_C"/>
</dbReference>
<evidence type="ECO:0000313" key="3">
    <source>
        <dbReference type="EMBL" id="XCB33628.1"/>
    </source>
</evidence>
<accession>A0AAU7ZRV0</accession>
<gene>
    <name evidence="3" type="ORF">RBB77_01725</name>
</gene>